<dbReference type="EMBL" id="LAVO01000015">
    <property type="protein sequence ID" value="KOS09872.1"/>
    <property type="molecule type" value="Genomic_DNA"/>
</dbReference>
<dbReference type="Proteomes" id="UP000037737">
    <property type="component" value="Unassembled WGS sequence"/>
</dbReference>
<accession>A0A0N0RR93</accession>
<dbReference type="PANTHER" id="PTHR43798:SF31">
    <property type="entry name" value="AB HYDROLASE SUPERFAMILY PROTEIN YCLE"/>
    <property type="match status" value="1"/>
</dbReference>
<keyword evidence="4" id="KW-1185">Reference proteome</keyword>
<dbReference type="AlphaFoldDB" id="A0A0N0RR93"/>
<dbReference type="GO" id="GO:0016787">
    <property type="term" value="F:hydrolase activity"/>
    <property type="evidence" value="ECO:0007669"/>
    <property type="project" value="UniProtKB-KW"/>
</dbReference>
<sequence length="458" mass="48155">MTPVCTVYVLPGLGFAGEAAAPIAAHLPERFDVVGIDLPGHGDAPDAADAGVAAVADAVVAAIAARATGGPWILCGHSMGGKIAAVVADRVLRGDAPLFGLAGLVLLAPSPTTREPMDEERRERMLAWVADGPISAQHAHDFVSENVAAPLDPDTETTAIAQVQRMSPLDWRRWLETGSRQDVRDGLDIADLPAVVLAGDADDDLGADAQPGLITDLLPRAEVIALSDTGHLLPYERPREVAAAIARLWARILAASAPVPSDWGRIIASERTDPETRGILSRRALADDVDAGPQALTPPQLTILRALAARLVPRAAADRFDLALRLDRDLAEGRGDGWRPPGLPTDAAAARAGLDALAAVWPDGTAAQDALIAQIIAGDGFDGSPWDADTTRRWFEDLRVDLAQAWVSHPASSARIAFDGFVTGVGMSDPGFSELRADRRDAWEPSSLGILSSTEDPS</sequence>
<dbReference type="PANTHER" id="PTHR43798">
    <property type="entry name" value="MONOACYLGLYCEROL LIPASE"/>
    <property type="match status" value="1"/>
</dbReference>
<dbReference type="GO" id="GO:0016020">
    <property type="term" value="C:membrane"/>
    <property type="evidence" value="ECO:0007669"/>
    <property type="project" value="TreeGrafter"/>
</dbReference>
<gene>
    <name evidence="3" type="ORF">XI38_13350</name>
</gene>
<comment type="caution">
    <text evidence="3">The sequence shown here is derived from an EMBL/GenBank/DDBJ whole genome shotgun (WGS) entry which is preliminary data.</text>
</comment>
<dbReference type="SUPFAM" id="SSF53474">
    <property type="entry name" value="alpha/beta-Hydrolases"/>
    <property type="match status" value="1"/>
</dbReference>
<dbReference type="InterPro" id="IPR000073">
    <property type="entry name" value="AB_hydrolase_1"/>
</dbReference>
<evidence type="ECO:0000256" key="1">
    <source>
        <dbReference type="ARBA" id="ARBA00022801"/>
    </source>
</evidence>
<dbReference type="Pfam" id="PF12697">
    <property type="entry name" value="Abhydrolase_6"/>
    <property type="match status" value="1"/>
</dbReference>
<dbReference type="InterPro" id="IPR029058">
    <property type="entry name" value="AB_hydrolase_fold"/>
</dbReference>
<organism evidence="3 4">
    <name type="scientific">Microbacterium aurantiacum</name>
    <dbReference type="NCBI Taxonomy" id="162393"/>
    <lineage>
        <taxon>Bacteria</taxon>
        <taxon>Bacillati</taxon>
        <taxon>Actinomycetota</taxon>
        <taxon>Actinomycetes</taxon>
        <taxon>Micrococcales</taxon>
        <taxon>Microbacteriaceae</taxon>
        <taxon>Microbacterium</taxon>
    </lineage>
</organism>
<dbReference type="InterPro" id="IPR050266">
    <property type="entry name" value="AB_hydrolase_sf"/>
</dbReference>
<feature type="domain" description="AB hydrolase-1" evidence="2">
    <location>
        <begin position="9"/>
        <end position="244"/>
    </location>
</feature>
<proteinExistence type="predicted"/>
<evidence type="ECO:0000259" key="2">
    <source>
        <dbReference type="Pfam" id="PF12697"/>
    </source>
</evidence>
<keyword evidence="1" id="KW-0378">Hydrolase</keyword>
<dbReference type="Gene3D" id="3.40.50.1820">
    <property type="entry name" value="alpha/beta hydrolase"/>
    <property type="match status" value="1"/>
</dbReference>
<reference evidence="3" key="1">
    <citation type="submission" date="2015-04" db="EMBL/GenBank/DDBJ databases">
        <title>Complete genome sequence of Microbacterium chocolatum SIT 101, a bacterium enantioselectively hydrolyzing mesomeric diesters.</title>
        <authorList>
            <person name="Li X."/>
            <person name="Xu Y."/>
        </authorList>
    </citation>
    <scope>NUCLEOTIDE SEQUENCE [LARGE SCALE GENOMIC DNA]</scope>
    <source>
        <strain evidence="3">SIT 101</strain>
    </source>
</reference>
<protein>
    <recommendedName>
        <fullName evidence="2">AB hydrolase-1 domain-containing protein</fullName>
    </recommendedName>
</protein>
<evidence type="ECO:0000313" key="4">
    <source>
        <dbReference type="Proteomes" id="UP000037737"/>
    </source>
</evidence>
<dbReference type="PATRIC" id="fig|84292.3.peg.2714"/>
<dbReference type="OrthoDB" id="63962at2"/>
<dbReference type="KEGG" id="mcw:A8L33_01105"/>
<name>A0A0N0RR93_9MICO</name>
<evidence type="ECO:0000313" key="3">
    <source>
        <dbReference type="EMBL" id="KOS09872.1"/>
    </source>
</evidence>